<gene>
    <name evidence="2" type="ORF">GJR96_08440</name>
</gene>
<keyword evidence="3" id="KW-1185">Reference proteome</keyword>
<feature type="transmembrane region" description="Helical" evidence="1">
    <location>
        <begin position="12"/>
        <end position="33"/>
    </location>
</feature>
<reference evidence="2 3" key="1">
    <citation type="submission" date="2019-11" db="EMBL/GenBank/DDBJ databases">
        <title>Whole genome sequence of Haloferax sp. MBLA0076.</title>
        <authorList>
            <person name="Seo M.-J."/>
            <person name="Cho E.-S."/>
        </authorList>
    </citation>
    <scope>NUCLEOTIDE SEQUENCE [LARGE SCALE GENOMIC DNA]</scope>
    <source>
        <strain evidence="2 3">MBLA0076</strain>
    </source>
</reference>
<dbReference type="EMBL" id="WKJO01000001">
    <property type="protein sequence ID" value="MRX21983.1"/>
    <property type="molecule type" value="Genomic_DNA"/>
</dbReference>
<comment type="caution">
    <text evidence="2">The sequence shown here is derived from an EMBL/GenBank/DDBJ whole genome shotgun (WGS) entry which is preliminary data.</text>
</comment>
<dbReference type="Proteomes" id="UP000439022">
    <property type="component" value="Unassembled WGS sequence"/>
</dbReference>
<evidence type="ECO:0000313" key="2">
    <source>
        <dbReference type="EMBL" id="MRX21983.1"/>
    </source>
</evidence>
<sequence length="78" mass="8786">MVMEIPPGPRKLRYFLNLLMLAVFLYAIGYILSQLYGFTLLENVISPFIENPMALFELAGVLSLIALAAIGRKYLSDF</sequence>
<organism evidence="2 3">
    <name type="scientific">Haloferax litoreum</name>
    <dbReference type="NCBI Taxonomy" id="2666140"/>
    <lineage>
        <taxon>Archaea</taxon>
        <taxon>Methanobacteriati</taxon>
        <taxon>Methanobacteriota</taxon>
        <taxon>Stenosarchaea group</taxon>
        <taxon>Halobacteria</taxon>
        <taxon>Halobacteriales</taxon>
        <taxon>Haloferacaceae</taxon>
        <taxon>Haloferax</taxon>
    </lineage>
</organism>
<keyword evidence="1" id="KW-0812">Transmembrane</keyword>
<accession>A0A6A8GFQ1</accession>
<feature type="transmembrane region" description="Helical" evidence="1">
    <location>
        <begin position="53"/>
        <end position="71"/>
    </location>
</feature>
<name>A0A6A8GFQ1_9EURY</name>
<dbReference type="AlphaFoldDB" id="A0A6A8GFQ1"/>
<evidence type="ECO:0000313" key="3">
    <source>
        <dbReference type="Proteomes" id="UP000439022"/>
    </source>
</evidence>
<evidence type="ECO:0000256" key="1">
    <source>
        <dbReference type="SAM" id="Phobius"/>
    </source>
</evidence>
<protein>
    <submittedName>
        <fullName evidence="2">Uncharacterized protein</fullName>
    </submittedName>
</protein>
<keyword evidence="1" id="KW-0472">Membrane</keyword>
<keyword evidence="1" id="KW-1133">Transmembrane helix</keyword>
<proteinExistence type="predicted"/>